<dbReference type="Gene3D" id="3.40.50.1820">
    <property type="entry name" value="alpha/beta hydrolase"/>
    <property type="match status" value="1"/>
</dbReference>
<evidence type="ECO:0000256" key="3">
    <source>
        <dbReference type="HAMAP-Rule" id="MF_03014"/>
    </source>
</evidence>
<dbReference type="PANTHER" id="PTHR23024">
    <property type="entry name" value="ARYLACETAMIDE DEACETYLASE"/>
    <property type="match status" value="1"/>
</dbReference>
<comment type="domain">
    <text evidence="3">The main chain amide nitrogen atoms of the second glycine and its adjacent residue in the HGGXW motif define the oxyanion hole, and stabilize the oxyanion that forms during the nucleophilic attack by the catalytic serine during substrate cleavage.</text>
</comment>
<proteinExistence type="inferred from homology"/>
<sequence>MTKNIDRLYDRSVSFYEPVKNRSPNAIVFIHGGAWIDEKNTPNDFEFLCGAMLNMSDNDLDYAMYGITYRLSPTVKHPTHICDVIENLYRLIKDKGIKKLQLVGHSVGATLAWQVATATATNELCSSSEKLIYVQSCLTGLYLIDGIFSISELLDEYPEYIYFVSQAFQNNGKEFEELSYSIKRLPCWISYIHLLHSYKDELLTLRQPRYMADLLQENAIPYISYFSDMGLHNEVYENPKLARYLLDNLKFT</sequence>
<keyword evidence="2 3" id="KW-0823">Tryptophan catabolism</keyword>
<reference evidence="5 6" key="1">
    <citation type="submission" date="2020-07" db="EMBL/GenBank/DDBJ databases">
        <title>The yeast mating-type switching endonuclease HO is a domesticated member of an unorthodox homing genetic element family.</title>
        <authorList>
            <person name="Coughlan A.Y."/>
            <person name="Lombardi L."/>
            <person name="Braun-Galleani S."/>
            <person name="Martos A.R."/>
            <person name="Galeote V."/>
            <person name="Bigey F."/>
            <person name="Dequin S."/>
            <person name="Byrne K.P."/>
            <person name="Wolfe K.H."/>
        </authorList>
    </citation>
    <scope>NUCLEOTIDE SEQUENCE [LARGE SCALE GENOMIC DNA]</scope>
    <source>
        <strain evidence="5 6">NRRL Y-6702</strain>
    </source>
</reference>
<dbReference type="Proteomes" id="UP000509704">
    <property type="component" value="Chromosome 4"/>
</dbReference>
<evidence type="ECO:0000313" key="5">
    <source>
        <dbReference type="EMBL" id="QLG72792.1"/>
    </source>
</evidence>
<feature type="short sequence motif" description="HGGXW" evidence="3">
    <location>
        <begin position="31"/>
        <end position="35"/>
    </location>
</feature>
<feature type="domain" description="BD-FAE-like" evidence="4">
    <location>
        <begin position="16"/>
        <end position="130"/>
    </location>
</feature>
<dbReference type="HAMAP" id="MF_03014">
    <property type="entry name" value="KFase"/>
    <property type="match status" value="1"/>
</dbReference>
<comment type="function">
    <text evidence="3">Catalyzes the hydrolysis of N-formyl-L-kynurenine to L-kynurenine, the second step in the kynurenine pathway of tryptophan degradation. Kynurenine may be further oxidized to nicotinic acid, NAD(H) and NADP(H). Required for elimination of toxic metabolites.</text>
</comment>
<protein>
    <recommendedName>
        <fullName evidence="3">Kynurenine formamidase</fullName>
        <shortName evidence="3">KFA</shortName>
        <shortName evidence="3">KFase</shortName>
        <ecNumber evidence="3">3.5.1.9</ecNumber>
    </recommendedName>
    <alternativeName>
        <fullName evidence="3">Arylformamidase</fullName>
    </alternativeName>
    <alternativeName>
        <fullName evidence="3">N-formylkynurenine formamidase</fullName>
        <shortName evidence="3">FKF</shortName>
    </alternativeName>
</protein>
<dbReference type="InterPro" id="IPR050466">
    <property type="entry name" value="Carboxylest/Gibb_receptor"/>
</dbReference>
<evidence type="ECO:0000259" key="4">
    <source>
        <dbReference type="Pfam" id="PF20434"/>
    </source>
</evidence>
<dbReference type="InterPro" id="IPR027519">
    <property type="entry name" value="KFase_ver/fungi-typ"/>
</dbReference>
<dbReference type="EMBL" id="CP058607">
    <property type="protein sequence ID" value="QLG72792.1"/>
    <property type="molecule type" value="Genomic_DNA"/>
</dbReference>
<dbReference type="GO" id="GO:0019441">
    <property type="term" value="P:L-tryptophan catabolic process to kynurenine"/>
    <property type="evidence" value="ECO:0007669"/>
    <property type="project" value="UniProtKB-UniRule"/>
</dbReference>
<dbReference type="UniPathway" id="UPA00333">
    <property type="reaction ID" value="UER00454"/>
</dbReference>
<dbReference type="Pfam" id="PF20434">
    <property type="entry name" value="BD-FAE"/>
    <property type="match status" value="1"/>
</dbReference>
<dbReference type="OrthoDB" id="420264at2759"/>
<dbReference type="EC" id="3.5.1.9" evidence="3"/>
<evidence type="ECO:0000256" key="1">
    <source>
        <dbReference type="ARBA" id="ARBA00022801"/>
    </source>
</evidence>
<dbReference type="GO" id="GO:0004061">
    <property type="term" value="F:arylformamidase activity"/>
    <property type="evidence" value="ECO:0007669"/>
    <property type="project" value="UniProtKB-UniRule"/>
</dbReference>
<gene>
    <name evidence="3" type="primary">BNA7</name>
    <name evidence="5" type="ORF">HG535_0D05010</name>
</gene>
<evidence type="ECO:0000256" key="2">
    <source>
        <dbReference type="ARBA" id="ARBA00023079"/>
    </source>
</evidence>
<dbReference type="GO" id="GO:0034354">
    <property type="term" value="P:'de novo' NAD+ biosynthetic process from L-tryptophan"/>
    <property type="evidence" value="ECO:0007669"/>
    <property type="project" value="UniProtKB-UniRule"/>
</dbReference>
<feature type="active site" description="Nucleophile" evidence="3">
    <location>
        <position position="106"/>
    </location>
</feature>
<feature type="active site" evidence="3">
    <location>
        <position position="232"/>
    </location>
</feature>
<comment type="catalytic activity">
    <reaction evidence="3">
        <text>N-formyl-L-kynurenine + H2O = L-kynurenine + formate + H(+)</text>
        <dbReference type="Rhea" id="RHEA:13009"/>
        <dbReference type="ChEBI" id="CHEBI:15377"/>
        <dbReference type="ChEBI" id="CHEBI:15378"/>
        <dbReference type="ChEBI" id="CHEBI:15740"/>
        <dbReference type="ChEBI" id="CHEBI:57959"/>
        <dbReference type="ChEBI" id="CHEBI:58629"/>
        <dbReference type="EC" id="3.5.1.9"/>
    </reaction>
</comment>
<dbReference type="AlphaFoldDB" id="A0A7H9B4V7"/>
<comment type="subunit">
    <text evidence="3">Homodimer.</text>
</comment>
<feature type="active site" evidence="3">
    <location>
        <position position="200"/>
    </location>
</feature>
<evidence type="ECO:0000313" key="6">
    <source>
        <dbReference type="Proteomes" id="UP000509704"/>
    </source>
</evidence>
<dbReference type="InterPro" id="IPR049492">
    <property type="entry name" value="BD-FAE-like_dom"/>
</dbReference>
<organism evidence="5 6">
    <name type="scientific">Zygotorulaspora mrakii</name>
    <name type="common">Zygosaccharomyces mrakii</name>
    <dbReference type="NCBI Taxonomy" id="42260"/>
    <lineage>
        <taxon>Eukaryota</taxon>
        <taxon>Fungi</taxon>
        <taxon>Dikarya</taxon>
        <taxon>Ascomycota</taxon>
        <taxon>Saccharomycotina</taxon>
        <taxon>Saccharomycetes</taxon>
        <taxon>Saccharomycetales</taxon>
        <taxon>Saccharomycetaceae</taxon>
        <taxon>Zygotorulaspora</taxon>
    </lineage>
</organism>
<comment type="pathway">
    <text evidence="3">Amino-acid degradation; L-tryptophan degradation via kynurenine pathway; L-kynurenine from L-tryptophan: step 2/2.</text>
</comment>
<name>A0A7H9B4V7_ZYGMR</name>
<dbReference type="InterPro" id="IPR029058">
    <property type="entry name" value="AB_hydrolase_fold"/>
</dbReference>
<accession>A0A7H9B4V7</accession>
<dbReference type="SUPFAM" id="SSF53474">
    <property type="entry name" value="alpha/beta-Hydrolases"/>
    <property type="match status" value="1"/>
</dbReference>
<keyword evidence="6" id="KW-1185">Reference proteome</keyword>
<comment type="similarity">
    <text evidence="3">Belongs to the kynurenine formamidase family.</text>
</comment>
<dbReference type="PANTHER" id="PTHR23024:SF662">
    <property type="entry name" value="SI:DKEY-193C22.1"/>
    <property type="match status" value="1"/>
</dbReference>
<keyword evidence="1 3" id="KW-0378">Hydrolase</keyword>